<dbReference type="Proteomes" id="UP000241769">
    <property type="component" value="Unassembled WGS sequence"/>
</dbReference>
<dbReference type="SUPFAM" id="SSF55781">
    <property type="entry name" value="GAF domain-like"/>
    <property type="match status" value="1"/>
</dbReference>
<keyword evidence="3" id="KW-1185">Reference proteome</keyword>
<accession>A0A2P6NE39</accession>
<gene>
    <name evidence="2" type="ORF">PROFUN_10401</name>
</gene>
<dbReference type="Pfam" id="PF01590">
    <property type="entry name" value="GAF"/>
    <property type="match status" value="1"/>
</dbReference>
<dbReference type="EMBL" id="MDYQ01000108">
    <property type="protein sequence ID" value="PRP82192.1"/>
    <property type="molecule type" value="Genomic_DNA"/>
</dbReference>
<dbReference type="InterPro" id="IPR029016">
    <property type="entry name" value="GAF-like_dom_sf"/>
</dbReference>
<dbReference type="AlphaFoldDB" id="A0A2P6NE39"/>
<proteinExistence type="predicted"/>
<organism evidence="2 3">
    <name type="scientific">Planoprotostelium fungivorum</name>
    <dbReference type="NCBI Taxonomy" id="1890364"/>
    <lineage>
        <taxon>Eukaryota</taxon>
        <taxon>Amoebozoa</taxon>
        <taxon>Evosea</taxon>
        <taxon>Variosea</taxon>
        <taxon>Cavosteliida</taxon>
        <taxon>Cavosteliaceae</taxon>
        <taxon>Planoprotostelium</taxon>
    </lineage>
</organism>
<dbReference type="SMART" id="SM00065">
    <property type="entry name" value="GAF"/>
    <property type="match status" value="1"/>
</dbReference>
<feature type="domain" description="GAF" evidence="1">
    <location>
        <begin position="58"/>
        <end position="200"/>
    </location>
</feature>
<evidence type="ECO:0000313" key="2">
    <source>
        <dbReference type="EMBL" id="PRP82192.1"/>
    </source>
</evidence>
<dbReference type="PANTHER" id="PTHR43102:SF2">
    <property type="entry name" value="GAF DOMAIN-CONTAINING PROTEIN"/>
    <property type="match status" value="1"/>
</dbReference>
<dbReference type="PANTHER" id="PTHR43102">
    <property type="entry name" value="SLR1143 PROTEIN"/>
    <property type="match status" value="1"/>
</dbReference>
<dbReference type="GO" id="GO:0016301">
    <property type="term" value="F:kinase activity"/>
    <property type="evidence" value="ECO:0007669"/>
    <property type="project" value="UniProtKB-KW"/>
</dbReference>
<keyword evidence="2" id="KW-0808">Transferase</keyword>
<dbReference type="InParanoid" id="A0A2P6NE39"/>
<evidence type="ECO:0000259" key="1">
    <source>
        <dbReference type="SMART" id="SM00065"/>
    </source>
</evidence>
<protein>
    <submittedName>
        <fullName evidence="2">Sensor histidine kinase and response regulator of a two component complex</fullName>
    </submittedName>
</protein>
<dbReference type="InterPro" id="IPR003018">
    <property type="entry name" value="GAF"/>
</dbReference>
<reference evidence="2 3" key="1">
    <citation type="journal article" date="2018" name="Genome Biol. Evol.">
        <title>Multiple Roots of Fruiting Body Formation in Amoebozoa.</title>
        <authorList>
            <person name="Hillmann F."/>
            <person name="Forbes G."/>
            <person name="Novohradska S."/>
            <person name="Ferling I."/>
            <person name="Riege K."/>
            <person name="Groth M."/>
            <person name="Westermann M."/>
            <person name="Marz M."/>
            <person name="Spaller T."/>
            <person name="Winckler T."/>
            <person name="Schaap P."/>
            <person name="Glockner G."/>
        </authorList>
    </citation>
    <scope>NUCLEOTIDE SEQUENCE [LARGE SCALE GENOMIC DNA]</scope>
    <source>
        <strain evidence="2 3">Jena</strain>
    </source>
</reference>
<name>A0A2P6NE39_9EUKA</name>
<dbReference type="OrthoDB" id="539901at2759"/>
<evidence type="ECO:0000313" key="3">
    <source>
        <dbReference type="Proteomes" id="UP000241769"/>
    </source>
</evidence>
<sequence length="211" mass="24154">MRTVHNEWLPLKGPGIDRHLSMGDPIAPARPKFIPAPDPPNEKERMEMLHSLDLLDTDFEEYFDGVVSVVQKMFDVPYSMICLLDSNRYFNKSVINFQVEGPREGIICGYTILKETINVIEDMTLAKNYENHHLVVNPPYLKFYAGVPLAIDGCNVGTLCIMDLRPRRFTQADRDALVEYAQSVVRGFEMRKALKEAIEISQQSDEDEDEE</sequence>
<comment type="caution">
    <text evidence="2">The sequence shown here is derived from an EMBL/GenBank/DDBJ whole genome shotgun (WGS) entry which is preliminary data.</text>
</comment>
<dbReference type="Gene3D" id="3.30.450.40">
    <property type="match status" value="1"/>
</dbReference>
<keyword evidence="2" id="KW-0418">Kinase</keyword>